<dbReference type="PANTHER" id="PTHR43130">
    <property type="entry name" value="ARAC-FAMILY TRANSCRIPTIONAL REGULATOR"/>
    <property type="match status" value="1"/>
</dbReference>
<dbReference type="InterPro" id="IPR002818">
    <property type="entry name" value="DJ-1/PfpI"/>
</dbReference>
<dbReference type="AlphaFoldDB" id="A0AAD6CBQ3"/>
<accession>A0AAD6CBQ3</accession>
<keyword evidence="3" id="KW-1185">Reference proteome</keyword>
<dbReference type="InterPro" id="IPR052158">
    <property type="entry name" value="INH-QAR"/>
</dbReference>
<protein>
    <submittedName>
        <fullName evidence="2">Class I glutamine amidotransferase-like protein</fullName>
    </submittedName>
</protein>
<evidence type="ECO:0000259" key="1">
    <source>
        <dbReference type="Pfam" id="PF01965"/>
    </source>
</evidence>
<gene>
    <name evidence="2" type="ORF">N7458_003996</name>
</gene>
<dbReference type="SUPFAM" id="SSF52317">
    <property type="entry name" value="Class I glutamine amidotransferase-like"/>
    <property type="match status" value="1"/>
</dbReference>
<dbReference type="Proteomes" id="UP001213681">
    <property type="component" value="Unassembled WGS sequence"/>
</dbReference>
<proteinExistence type="predicted"/>
<keyword evidence="2" id="KW-0315">Glutamine amidotransferase</keyword>
<dbReference type="Pfam" id="PF01965">
    <property type="entry name" value="DJ-1_PfpI"/>
    <property type="match status" value="1"/>
</dbReference>
<dbReference type="GeneID" id="81597621"/>
<comment type="caution">
    <text evidence="2">The sequence shown here is derived from an EMBL/GenBank/DDBJ whole genome shotgun (WGS) entry which is preliminary data.</text>
</comment>
<evidence type="ECO:0000313" key="3">
    <source>
        <dbReference type="Proteomes" id="UP001213681"/>
    </source>
</evidence>
<reference evidence="2" key="1">
    <citation type="submission" date="2022-12" db="EMBL/GenBank/DDBJ databases">
        <authorList>
            <person name="Petersen C."/>
        </authorList>
    </citation>
    <scope>NUCLEOTIDE SEQUENCE</scope>
    <source>
        <strain evidence="2">IBT 16125</strain>
    </source>
</reference>
<sequence length="231" mass="25567">MASPIDLRNPGCPIRVGIVFMNSVTEHLDIAPASFFSCISRRFLQRAPPNLVSDELKSQALDFEHHWVTEDGKTPARLTGNMKVLPTNSFADCPPLDIVVLGAYAVGYQVSETEKQFLRKAYAECAALLCVCAGFLPVLAAGILEGKTLTAPIPMLPMMRQTAPGINWIKRRWAQDGKIWTTGSLLNGMDMMAGFGRHTWGGKDSLVDHMIRVGYWPERDVNYADARTSRL</sequence>
<dbReference type="EMBL" id="JAPVEA010000004">
    <property type="protein sequence ID" value="KAJ5455732.1"/>
    <property type="molecule type" value="Genomic_DNA"/>
</dbReference>
<name>A0AAD6CBQ3_9EURO</name>
<dbReference type="Gene3D" id="3.40.50.880">
    <property type="match status" value="1"/>
</dbReference>
<feature type="domain" description="DJ-1/PfpI" evidence="1">
    <location>
        <begin position="61"/>
        <end position="184"/>
    </location>
</feature>
<dbReference type="PANTHER" id="PTHR43130:SF7">
    <property type="entry name" value="DJ-1_PFPI DOMAIN-CONTAINING PROTEIN"/>
    <property type="match status" value="1"/>
</dbReference>
<organism evidence="2 3">
    <name type="scientific">Penicillium daleae</name>
    <dbReference type="NCBI Taxonomy" id="63821"/>
    <lineage>
        <taxon>Eukaryota</taxon>
        <taxon>Fungi</taxon>
        <taxon>Dikarya</taxon>
        <taxon>Ascomycota</taxon>
        <taxon>Pezizomycotina</taxon>
        <taxon>Eurotiomycetes</taxon>
        <taxon>Eurotiomycetidae</taxon>
        <taxon>Eurotiales</taxon>
        <taxon>Aspergillaceae</taxon>
        <taxon>Penicillium</taxon>
    </lineage>
</organism>
<dbReference type="RefSeq" id="XP_056768105.1">
    <property type="nucleotide sequence ID" value="XM_056907378.1"/>
</dbReference>
<evidence type="ECO:0000313" key="2">
    <source>
        <dbReference type="EMBL" id="KAJ5455732.1"/>
    </source>
</evidence>
<reference evidence="2" key="2">
    <citation type="journal article" date="2023" name="IMA Fungus">
        <title>Comparative genomic study of the Penicillium genus elucidates a diverse pangenome and 15 lateral gene transfer events.</title>
        <authorList>
            <person name="Petersen C."/>
            <person name="Sorensen T."/>
            <person name="Nielsen M.R."/>
            <person name="Sondergaard T.E."/>
            <person name="Sorensen J.L."/>
            <person name="Fitzpatrick D.A."/>
            <person name="Frisvad J.C."/>
            <person name="Nielsen K.L."/>
        </authorList>
    </citation>
    <scope>NUCLEOTIDE SEQUENCE</scope>
    <source>
        <strain evidence="2">IBT 16125</strain>
    </source>
</reference>
<dbReference type="InterPro" id="IPR029062">
    <property type="entry name" value="Class_I_gatase-like"/>
</dbReference>